<proteinExistence type="inferred from homology"/>
<comment type="similarity">
    <text evidence="1">Belongs to the Gfa family.</text>
</comment>
<feature type="domain" description="CENP-V/GFA" evidence="4">
    <location>
        <begin position="37"/>
        <end position="98"/>
    </location>
</feature>
<evidence type="ECO:0000259" key="4">
    <source>
        <dbReference type="Pfam" id="PF04828"/>
    </source>
</evidence>
<dbReference type="SUPFAM" id="SSF51316">
    <property type="entry name" value="Mss4-like"/>
    <property type="match status" value="1"/>
</dbReference>
<dbReference type="Pfam" id="PF04828">
    <property type="entry name" value="GFA"/>
    <property type="match status" value="1"/>
</dbReference>
<gene>
    <name evidence="5" type="ORF">OVA965_LOCUS19379</name>
    <name evidence="6" type="ORF">TMI583_LOCUS19391</name>
</gene>
<reference evidence="5" key="1">
    <citation type="submission" date="2021-02" db="EMBL/GenBank/DDBJ databases">
        <authorList>
            <person name="Nowell W R."/>
        </authorList>
    </citation>
    <scope>NUCLEOTIDE SEQUENCE</scope>
</reference>
<keyword evidence="2" id="KW-0479">Metal-binding</keyword>
<dbReference type="Proteomes" id="UP000677228">
    <property type="component" value="Unassembled WGS sequence"/>
</dbReference>
<dbReference type="Gene3D" id="3.90.1590.10">
    <property type="entry name" value="glutathione-dependent formaldehyde- activating enzyme (gfa)"/>
    <property type="match status" value="1"/>
</dbReference>
<comment type="caution">
    <text evidence="5">The sequence shown here is derived from an EMBL/GenBank/DDBJ whole genome shotgun (WGS) entry which is preliminary data.</text>
</comment>
<evidence type="ECO:0000313" key="5">
    <source>
        <dbReference type="EMBL" id="CAF1102867.1"/>
    </source>
</evidence>
<dbReference type="InterPro" id="IPR011057">
    <property type="entry name" value="Mss4-like_sf"/>
</dbReference>
<dbReference type="EMBL" id="CAJOBA010009981">
    <property type="protein sequence ID" value="CAF3864093.1"/>
    <property type="molecule type" value="Genomic_DNA"/>
</dbReference>
<evidence type="ECO:0000313" key="7">
    <source>
        <dbReference type="Proteomes" id="UP000677228"/>
    </source>
</evidence>
<dbReference type="GO" id="GO:0016846">
    <property type="term" value="F:carbon-sulfur lyase activity"/>
    <property type="evidence" value="ECO:0007669"/>
    <property type="project" value="InterPro"/>
</dbReference>
<keyword evidence="3" id="KW-0862">Zinc</keyword>
<dbReference type="Proteomes" id="UP000682733">
    <property type="component" value="Unassembled WGS sequence"/>
</dbReference>
<accession>A0A8S2E6L8</accession>
<organism evidence="5 7">
    <name type="scientific">Didymodactylos carnosus</name>
    <dbReference type="NCBI Taxonomy" id="1234261"/>
    <lineage>
        <taxon>Eukaryota</taxon>
        <taxon>Metazoa</taxon>
        <taxon>Spiralia</taxon>
        <taxon>Gnathifera</taxon>
        <taxon>Rotifera</taxon>
        <taxon>Eurotatoria</taxon>
        <taxon>Bdelloidea</taxon>
        <taxon>Philodinida</taxon>
        <taxon>Philodinidae</taxon>
        <taxon>Didymodactylos</taxon>
    </lineage>
</organism>
<dbReference type="GO" id="GO:0046872">
    <property type="term" value="F:metal ion binding"/>
    <property type="evidence" value="ECO:0007669"/>
    <property type="project" value="UniProtKB-KW"/>
</dbReference>
<evidence type="ECO:0000313" key="6">
    <source>
        <dbReference type="EMBL" id="CAF3864093.1"/>
    </source>
</evidence>
<evidence type="ECO:0000256" key="3">
    <source>
        <dbReference type="ARBA" id="ARBA00022833"/>
    </source>
</evidence>
<name>A0A8S2E6L8_9BILA</name>
<protein>
    <recommendedName>
        <fullName evidence="4">CENP-V/GFA domain-containing protein</fullName>
    </recommendedName>
</protein>
<sequence length="397" mass="45493">MFLDCHVGKPNVSDQIRALLRETLYINPVITEIFPFEGEPKVYDDQNTYSGNRIQRGFCPNCGSPIYGKTPNLAGMMIIRLGLFIDQLPKPGIELFCKYRPEWQEAIEGIKEYPVIMAKILDHNVDLSFAKDVSSKPSRFLIQIEMNNVSCSFIETIIAHVLPVHLKSLSFKTNTVDVSTSSLMENSNFERLLSQLEKLHFYISTIAKLSIIDQFKTDYFLQRKWFVQHSNDKCNMRYPIYPIILHTDDCCQSVFCTGDIISLICLGHIKTGFIWLSGLLPPAITTIQLVTEPTLFSTKWRLVVHDHKKDVISLQCLLDKYYWLDGTTNNTGQIQLTRANKPLENNFKWTVTRLNNGIGFRCLLDGSWLDGRTESTDVITQLTTSQYSGTRWNVIIQ</sequence>
<evidence type="ECO:0000256" key="1">
    <source>
        <dbReference type="ARBA" id="ARBA00005495"/>
    </source>
</evidence>
<dbReference type="EMBL" id="CAJNOK010009962">
    <property type="protein sequence ID" value="CAF1102867.1"/>
    <property type="molecule type" value="Genomic_DNA"/>
</dbReference>
<dbReference type="AlphaFoldDB" id="A0A8S2E6L8"/>
<dbReference type="InterPro" id="IPR006913">
    <property type="entry name" value="CENP-V/GFA"/>
</dbReference>
<evidence type="ECO:0000256" key="2">
    <source>
        <dbReference type="ARBA" id="ARBA00022723"/>
    </source>
</evidence>